<comment type="caution">
    <text evidence="2">The sequence shown here is derived from an EMBL/GenBank/DDBJ whole genome shotgun (WGS) entry which is preliminary data.</text>
</comment>
<feature type="transmembrane region" description="Helical" evidence="1">
    <location>
        <begin position="78"/>
        <end position="101"/>
    </location>
</feature>
<organism evidence="2 3">
    <name type="scientific">Rhodovulum visakhapatnamense</name>
    <dbReference type="NCBI Taxonomy" id="364297"/>
    <lineage>
        <taxon>Bacteria</taxon>
        <taxon>Pseudomonadati</taxon>
        <taxon>Pseudomonadota</taxon>
        <taxon>Alphaproteobacteria</taxon>
        <taxon>Rhodobacterales</taxon>
        <taxon>Paracoccaceae</taxon>
        <taxon>Rhodovulum</taxon>
    </lineage>
</organism>
<sequence length="136" mass="14263">MTYLFMLAHVGLILMSGVGIISSVTVWSDFLHTGLGPVAWGLIALMSAVLATAAHAFTHASTTDRTWGITEVLIGVTFLLHMSAAIYAIPVAIMAVLYMLAGGFSVEAALSIITAAILSIFMTPFGEVIFEIASDG</sequence>
<proteinExistence type="predicted"/>
<keyword evidence="1" id="KW-0812">Transmembrane</keyword>
<evidence type="ECO:0000256" key="1">
    <source>
        <dbReference type="SAM" id="Phobius"/>
    </source>
</evidence>
<accession>A0A4R8FG70</accession>
<protein>
    <submittedName>
        <fullName evidence="2">Uncharacterized protein</fullName>
    </submittedName>
</protein>
<dbReference type="Proteomes" id="UP000295484">
    <property type="component" value="Unassembled WGS sequence"/>
</dbReference>
<keyword evidence="1" id="KW-1133">Transmembrane helix</keyword>
<evidence type="ECO:0000313" key="3">
    <source>
        <dbReference type="Proteomes" id="UP000295484"/>
    </source>
</evidence>
<evidence type="ECO:0000313" key="2">
    <source>
        <dbReference type="EMBL" id="TDX21111.1"/>
    </source>
</evidence>
<keyword evidence="1" id="KW-0472">Membrane</keyword>
<reference evidence="2 3" key="1">
    <citation type="submission" date="2019-03" db="EMBL/GenBank/DDBJ databases">
        <title>Genomic Encyclopedia of Type Strains, Phase IV (KMG-IV): sequencing the most valuable type-strain genomes for metagenomic binning, comparative biology and taxonomic classification.</title>
        <authorList>
            <person name="Goeker M."/>
        </authorList>
    </citation>
    <scope>NUCLEOTIDE SEQUENCE [LARGE SCALE GENOMIC DNA]</scope>
    <source>
        <strain evidence="2 3">JA181</strain>
    </source>
</reference>
<feature type="transmembrane region" description="Helical" evidence="1">
    <location>
        <begin position="6"/>
        <end position="27"/>
    </location>
</feature>
<gene>
    <name evidence="2" type="ORF">EV657_1467</name>
</gene>
<name>A0A4R8FG70_9RHOB</name>
<feature type="transmembrane region" description="Helical" evidence="1">
    <location>
        <begin position="39"/>
        <end position="58"/>
    </location>
</feature>
<dbReference type="RefSeq" id="WP_134079661.1">
    <property type="nucleotide sequence ID" value="NZ_SOEB01000046.1"/>
</dbReference>
<dbReference type="EMBL" id="SOEB01000046">
    <property type="protein sequence ID" value="TDX21111.1"/>
    <property type="molecule type" value="Genomic_DNA"/>
</dbReference>
<feature type="transmembrane region" description="Helical" evidence="1">
    <location>
        <begin position="108"/>
        <end position="130"/>
    </location>
</feature>
<dbReference type="AlphaFoldDB" id="A0A4R8FG70"/>